<dbReference type="Proteomes" id="UP001056120">
    <property type="component" value="Linkage Group LG12"/>
</dbReference>
<sequence length="285" mass="32200">MMTSGSLTSKWSDKRMEGDEGLRTVECLRGRLLAERAASKAANDESEQISKKVIELEKQLKMEIKSRNKAEKRLKFLMKKLDSLNISYESSSVSEKSEISSVSSSKSQPQIELLQKTQFSNISKFVMNTDMSGERHNCPSHKDNLGSLDEAVSGNSTEHVIQSSQKDSQKEDNNGPRSFVTHNINDDEEQDQDTYHNVDNSMEQSSSTPMNDEDNDDTYDNSMALVVVESMVKEEKKEVLLSNGNVKDVLDALRYARECLQTSMDIRRHMKSNIGQPSRLDRISC</sequence>
<comment type="caution">
    <text evidence="1">The sequence shown here is derived from an EMBL/GenBank/DDBJ whole genome shotgun (WGS) entry which is preliminary data.</text>
</comment>
<reference evidence="2" key="1">
    <citation type="journal article" date="2022" name="Mol. Ecol. Resour.">
        <title>The genomes of chicory, endive, great burdock and yacon provide insights into Asteraceae palaeo-polyploidization history and plant inulin production.</title>
        <authorList>
            <person name="Fan W."/>
            <person name="Wang S."/>
            <person name="Wang H."/>
            <person name="Wang A."/>
            <person name="Jiang F."/>
            <person name="Liu H."/>
            <person name="Zhao H."/>
            <person name="Xu D."/>
            <person name="Zhang Y."/>
        </authorList>
    </citation>
    <scope>NUCLEOTIDE SEQUENCE [LARGE SCALE GENOMIC DNA]</scope>
    <source>
        <strain evidence="2">cv. Yunnan</strain>
    </source>
</reference>
<protein>
    <submittedName>
        <fullName evidence="1">Uncharacterized protein</fullName>
    </submittedName>
</protein>
<evidence type="ECO:0000313" key="2">
    <source>
        <dbReference type="Proteomes" id="UP001056120"/>
    </source>
</evidence>
<evidence type="ECO:0000313" key="1">
    <source>
        <dbReference type="EMBL" id="KAI3793663.1"/>
    </source>
</evidence>
<gene>
    <name evidence="1" type="ORF">L1987_36283</name>
</gene>
<name>A0ACB9HE00_9ASTR</name>
<accession>A0ACB9HE00</accession>
<reference evidence="1 2" key="2">
    <citation type="journal article" date="2022" name="Mol. Ecol. Resour.">
        <title>The genomes of chicory, endive, great burdock and yacon provide insights into Asteraceae paleo-polyploidization history and plant inulin production.</title>
        <authorList>
            <person name="Fan W."/>
            <person name="Wang S."/>
            <person name="Wang H."/>
            <person name="Wang A."/>
            <person name="Jiang F."/>
            <person name="Liu H."/>
            <person name="Zhao H."/>
            <person name="Xu D."/>
            <person name="Zhang Y."/>
        </authorList>
    </citation>
    <scope>NUCLEOTIDE SEQUENCE [LARGE SCALE GENOMIC DNA]</scope>
    <source>
        <strain evidence="2">cv. Yunnan</strain>
        <tissue evidence="1">Leaves</tissue>
    </source>
</reference>
<proteinExistence type="predicted"/>
<organism evidence="1 2">
    <name type="scientific">Smallanthus sonchifolius</name>
    <dbReference type="NCBI Taxonomy" id="185202"/>
    <lineage>
        <taxon>Eukaryota</taxon>
        <taxon>Viridiplantae</taxon>
        <taxon>Streptophyta</taxon>
        <taxon>Embryophyta</taxon>
        <taxon>Tracheophyta</taxon>
        <taxon>Spermatophyta</taxon>
        <taxon>Magnoliopsida</taxon>
        <taxon>eudicotyledons</taxon>
        <taxon>Gunneridae</taxon>
        <taxon>Pentapetalae</taxon>
        <taxon>asterids</taxon>
        <taxon>campanulids</taxon>
        <taxon>Asterales</taxon>
        <taxon>Asteraceae</taxon>
        <taxon>Asteroideae</taxon>
        <taxon>Heliantheae alliance</taxon>
        <taxon>Millerieae</taxon>
        <taxon>Smallanthus</taxon>
    </lineage>
</organism>
<dbReference type="EMBL" id="CM042029">
    <property type="protein sequence ID" value="KAI3793663.1"/>
    <property type="molecule type" value="Genomic_DNA"/>
</dbReference>
<keyword evidence="2" id="KW-1185">Reference proteome</keyword>